<dbReference type="PANTHER" id="PTHR32309:SF31">
    <property type="entry name" value="CAPSULAR EXOPOLYSACCHARIDE FAMILY"/>
    <property type="match status" value="1"/>
</dbReference>
<reference evidence="3 4" key="1">
    <citation type="submission" date="2016-10" db="EMBL/GenBank/DDBJ databases">
        <authorList>
            <person name="Varghese N."/>
            <person name="Submissions S."/>
        </authorList>
    </citation>
    <scope>NUCLEOTIDE SEQUENCE [LARGE SCALE GENOMIC DNA]</scope>
    <source>
        <strain evidence="4">YIM D21,KCTC 23444,ACCC 10710</strain>
    </source>
</reference>
<dbReference type="Proteomes" id="UP000325289">
    <property type="component" value="Unassembled WGS sequence"/>
</dbReference>
<feature type="coiled-coil region" evidence="1">
    <location>
        <begin position="166"/>
        <end position="236"/>
    </location>
</feature>
<feature type="coiled-coil region" evidence="1">
    <location>
        <begin position="322"/>
        <end position="373"/>
    </location>
</feature>
<keyword evidence="1" id="KW-0175">Coiled coil</keyword>
<dbReference type="OrthoDB" id="8114194at2"/>
<dbReference type="AlphaFoldDB" id="A0A1I2DII5"/>
<feature type="transmembrane region" description="Helical" evidence="2">
    <location>
        <begin position="470"/>
        <end position="488"/>
    </location>
</feature>
<dbReference type="EMBL" id="FOMS01000017">
    <property type="protein sequence ID" value="SFE80287.1"/>
    <property type="molecule type" value="Genomic_DNA"/>
</dbReference>
<keyword evidence="2" id="KW-0812">Transmembrane</keyword>
<keyword evidence="2" id="KW-0472">Membrane</keyword>
<evidence type="ECO:0000256" key="1">
    <source>
        <dbReference type="SAM" id="Coils"/>
    </source>
</evidence>
<proteinExistence type="predicted"/>
<evidence type="ECO:0000256" key="2">
    <source>
        <dbReference type="SAM" id="Phobius"/>
    </source>
</evidence>
<protein>
    <submittedName>
        <fullName evidence="3">Uncharacterized protein involved in exopolysaccharide biosynthesis</fullName>
    </submittedName>
</protein>
<feature type="transmembrane region" description="Helical" evidence="2">
    <location>
        <begin position="411"/>
        <end position="431"/>
    </location>
</feature>
<dbReference type="PANTHER" id="PTHR32309">
    <property type="entry name" value="TYROSINE-PROTEIN KINASE"/>
    <property type="match status" value="1"/>
</dbReference>
<keyword evidence="2" id="KW-1133">Transmembrane helix</keyword>
<accession>A0A1I2DII5</accession>
<evidence type="ECO:0000313" key="3">
    <source>
        <dbReference type="EMBL" id="SFE80287.1"/>
    </source>
</evidence>
<keyword evidence="4" id="KW-1185">Reference proteome</keyword>
<organism evidence="3 4">
    <name type="scientific">Roseivivax sediminis</name>
    <dbReference type="NCBI Taxonomy" id="936889"/>
    <lineage>
        <taxon>Bacteria</taxon>
        <taxon>Pseudomonadati</taxon>
        <taxon>Pseudomonadota</taxon>
        <taxon>Alphaproteobacteria</taxon>
        <taxon>Rhodobacterales</taxon>
        <taxon>Roseobacteraceae</taxon>
        <taxon>Roseivivax</taxon>
    </lineage>
</organism>
<feature type="transmembrane region" description="Helical" evidence="2">
    <location>
        <begin position="12"/>
        <end position="35"/>
    </location>
</feature>
<dbReference type="RefSeq" id="WP_149758289.1">
    <property type="nucleotide sequence ID" value="NZ_FOMS01000017.1"/>
</dbReference>
<dbReference type="InterPro" id="IPR050445">
    <property type="entry name" value="Bact_polysacc_biosynth/exp"/>
</dbReference>
<name>A0A1I2DII5_9RHOB</name>
<evidence type="ECO:0000313" key="4">
    <source>
        <dbReference type="Proteomes" id="UP000325289"/>
    </source>
</evidence>
<sequence length="510" mass="56446">MHFEPGYFLRVFLIRLPVFLAVVVTVTALGLAVALNLPAKYQAQATLLVETSQIPVELAASTVRTDPHQQLLVIRERLVRSENLLQLAERLELYAEEPDLRIEEIASRTYRSISIQVRGGRGDPSVVVIGAEATDGATAAAIANDLSDQFLNADAEFRNDVAGGTLTFFRNEVQRLGEELDQMNRRILEFQNANLGALPETLDFRLNRQTLLNERITQARREVGQLEDQRARLVNVFELTGLTSSSDPRSLSPEEQELRELRGEFLRLSATFSDRHPRLRVLSARIAQLEQLVAGVDPESAEPTRSGAGVLEAQLVEIDSQIEERRKMVTTLQAEFQELQEAIDLTPGNSIALDSLRRDRDNTQQQYDDAVSRYSAAATGERIEVLSKGARLSVVQPAEIPTRPSKPNRKMIAAGAGLFGVFLGLGAILLLEFTRKRIRRPVEIKRALGITPLATFSYSRSPQEVAYNRAFVAGLAMLIAAAIGWPLLVADLDLARLQELAAVIRAKASL</sequence>
<gene>
    <name evidence="3" type="ORF">SAMN04515678_11715</name>
</gene>